<comment type="similarity">
    <text evidence="7">Belongs to the immunoglobulin superfamily. SIGLEC (sialic acid binding Ig-like lectin) family.</text>
</comment>
<evidence type="ECO:0000256" key="4">
    <source>
        <dbReference type="ARBA" id="ARBA00022889"/>
    </source>
</evidence>
<evidence type="ECO:0000256" key="7">
    <source>
        <dbReference type="ARBA" id="ARBA00038361"/>
    </source>
</evidence>
<dbReference type="PROSITE" id="PS50835">
    <property type="entry name" value="IG_LIKE"/>
    <property type="match status" value="3"/>
</dbReference>
<dbReference type="GO" id="GO:0007155">
    <property type="term" value="P:cell adhesion"/>
    <property type="evidence" value="ECO:0007669"/>
    <property type="project" value="UniProtKB-KW"/>
</dbReference>
<evidence type="ECO:0000256" key="1">
    <source>
        <dbReference type="ARBA" id="ARBA00004479"/>
    </source>
</evidence>
<keyword evidence="11" id="KW-1185">Reference proteome</keyword>
<reference evidence="10" key="2">
    <citation type="submission" date="2025-08" db="UniProtKB">
        <authorList>
            <consortium name="Ensembl"/>
        </authorList>
    </citation>
    <scope>IDENTIFICATION</scope>
</reference>
<dbReference type="InterPro" id="IPR013783">
    <property type="entry name" value="Ig-like_fold"/>
</dbReference>
<dbReference type="InterPro" id="IPR013098">
    <property type="entry name" value="Ig_I-set"/>
</dbReference>
<organism evidence="10 11">
    <name type="scientific">Bos indicus x Bos taurus</name>
    <name type="common">Hybrid cattle</name>
    <dbReference type="NCBI Taxonomy" id="30522"/>
    <lineage>
        <taxon>Eukaryota</taxon>
        <taxon>Metazoa</taxon>
        <taxon>Chordata</taxon>
        <taxon>Craniata</taxon>
        <taxon>Vertebrata</taxon>
        <taxon>Euteleostomi</taxon>
        <taxon>Mammalia</taxon>
        <taxon>Eutheria</taxon>
        <taxon>Laurasiatheria</taxon>
        <taxon>Artiodactyla</taxon>
        <taxon>Ruminantia</taxon>
        <taxon>Pecora</taxon>
        <taxon>Bovidae</taxon>
        <taxon>Bovinae</taxon>
        <taxon>Bos</taxon>
    </lineage>
</organism>
<keyword evidence="8" id="KW-0732">Signal</keyword>
<dbReference type="InterPro" id="IPR013106">
    <property type="entry name" value="Ig_V-set"/>
</dbReference>
<evidence type="ECO:0000313" key="11">
    <source>
        <dbReference type="Proteomes" id="UP000314981"/>
    </source>
</evidence>
<dbReference type="SUPFAM" id="SSF48726">
    <property type="entry name" value="Immunoglobulin"/>
    <property type="match status" value="3"/>
</dbReference>
<reference evidence="10 11" key="1">
    <citation type="submission" date="2018-11" db="EMBL/GenBank/DDBJ databases">
        <title>Haplotype-resolved cattle genomes.</title>
        <authorList>
            <person name="Low W.Y."/>
            <person name="Tearle R."/>
            <person name="Bickhart D.M."/>
            <person name="Rosen B.D."/>
            <person name="Koren S."/>
            <person name="Rhie A."/>
            <person name="Hiendleder S."/>
            <person name="Phillippy A.M."/>
            <person name="Smith T.P.L."/>
            <person name="Williams J.L."/>
        </authorList>
    </citation>
    <scope>NUCLEOTIDE SEQUENCE [LARGE SCALE GENOMIC DNA]</scope>
</reference>
<dbReference type="Pfam" id="PF07686">
    <property type="entry name" value="V-set"/>
    <property type="match status" value="1"/>
</dbReference>
<dbReference type="Gene3D" id="2.60.40.10">
    <property type="entry name" value="Immunoglobulins"/>
    <property type="match status" value="3"/>
</dbReference>
<feature type="domain" description="Ig-like" evidence="9">
    <location>
        <begin position="145"/>
        <end position="222"/>
    </location>
</feature>
<dbReference type="InterPro" id="IPR051036">
    <property type="entry name" value="SIGLEC"/>
</dbReference>
<dbReference type="Ensembl" id="ENSBIXT00000021265.1">
    <property type="protein sequence ID" value="ENSBIXP00000034037.1"/>
    <property type="gene ID" value="ENSBIXG00000016945.1"/>
</dbReference>
<dbReference type="InterPro" id="IPR007110">
    <property type="entry name" value="Ig-like_dom"/>
</dbReference>
<dbReference type="SMART" id="SM00406">
    <property type="entry name" value="IGv"/>
    <property type="match status" value="1"/>
</dbReference>
<dbReference type="Pfam" id="PF07679">
    <property type="entry name" value="I-set"/>
    <property type="match status" value="1"/>
</dbReference>
<evidence type="ECO:0000313" key="10">
    <source>
        <dbReference type="Ensembl" id="ENSBIXP00000034037.1"/>
    </source>
</evidence>
<keyword evidence="5" id="KW-1133">Transmembrane helix</keyword>
<comment type="subcellular location">
    <subcellularLocation>
        <location evidence="1">Membrane</location>
        <topology evidence="1">Single-pass type I membrane protein</topology>
    </subcellularLocation>
</comment>
<dbReference type="GO" id="GO:0030246">
    <property type="term" value="F:carbohydrate binding"/>
    <property type="evidence" value="ECO:0007669"/>
    <property type="project" value="UniProtKB-KW"/>
</dbReference>
<feature type="chain" id="PRO_5021371907" description="Ig-like domain-containing protein" evidence="8">
    <location>
        <begin position="17"/>
        <end position="383"/>
    </location>
</feature>
<name>A0A4W2E514_BOBOX</name>
<keyword evidence="4" id="KW-0130">Cell adhesion</keyword>
<feature type="domain" description="Ig-like" evidence="9">
    <location>
        <begin position="19"/>
        <end position="138"/>
    </location>
</feature>
<dbReference type="AlphaFoldDB" id="A0A4W2E514"/>
<keyword evidence="6" id="KW-0472">Membrane</keyword>
<dbReference type="Proteomes" id="UP000314981">
    <property type="component" value="Chromosome 18"/>
</dbReference>
<sequence length="383" mass="42564">MVPLLLLPLLWGGSLQELPGYGLEVQESVAVKACMDVRVTCSFSYPWNSGYPRYSSGELFIYWFREKDQHTHDAVATNNPRKRVRPETQDRFSLLGDPSNNDCSLSIRQARLSDSGVYYFRVERGYDVRYSYRDKKLNLLVTEKPDIQFLEPLESGRPTKLTCRLSLACDEPHPLLFSWVGDALDAMNPDTLHSSELTLTPRPQDHGTNLTCLVTLQGSQVALERTIWLNVSYAPRNLRMSLSFRNVTAHKILQNTASILISEGQALQLLCVADSNPSAQLSWFQGSPTLEATPISSTGVLEIPQVPAGDGEVTCRAQNPLGSQQVSFSLSVQKGPPPCSCETEEQQGSWPLVLTLIRGALMGAGFLLTYGLTWTYYTRCGGH</sequence>
<dbReference type="InterPro" id="IPR003598">
    <property type="entry name" value="Ig_sub2"/>
</dbReference>
<reference evidence="10" key="3">
    <citation type="submission" date="2025-09" db="UniProtKB">
        <authorList>
            <consortium name="Ensembl"/>
        </authorList>
    </citation>
    <scope>IDENTIFICATION</scope>
</reference>
<evidence type="ECO:0000259" key="9">
    <source>
        <dbReference type="PROSITE" id="PS50835"/>
    </source>
</evidence>
<dbReference type="InterPro" id="IPR036179">
    <property type="entry name" value="Ig-like_dom_sf"/>
</dbReference>
<dbReference type="SMART" id="SM00409">
    <property type="entry name" value="IG"/>
    <property type="match status" value="2"/>
</dbReference>
<evidence type="ECO:0000256" key="6">
    <source>
        <dbReference type="ARBA" id="ARBA00023136"/>
    </source>
</evidence>
<evidence type="ECO:0000256" key="3">
    <source>
        <dbReference type="ARBA" id="ARBA00022734"/>
    </source>
</evidence>
<dbReference type="InterPro" id="IPR003599">
    <property type="entry name" value="Ig_sub"/>
</dbReference>
<evidence type="ECO:0000256" key="8">
    <source>
        <dbReference type="SAM" id="SignalP"/>
    </source>
</evidence>
<feature type="signal peptide" evidence="8">
    <location>
        <begin position="1"/>
        <end position="16"/>
    </location>
</feature>
<keyword evidence="3" id="KW-0430">Lectin</keyword>
<protein>
    <recommendedName>
        <fullName evidence="9">Ig-like domain-containing protein</fullName>
    </recommendedName>
</protein>
<evidence type="ECO:0000256" key="5">
    <source>
        <dbReference type="ARBA" id="ARBA00022989"/>
    </source>
</evidence>
<evidence type="ECO:0000256" key="2">
    <source>
        <dbReference type="ARBA" id="ARBA00022692"/>
    </source>
</evidence>
<keyword evidence="2" id="KW-0812">Transmembrane</keyword>
<dbReference type="GO" id="GO:0033691">
    <property type="term" value="F:sialic acid binding"/>
    <property type="evidence" value="ECO:0007669"/>
    <property type="project" value="TreeGrafter"/>
</dbReference>
<dbReference type="SMART" id="SM00408">
    <property type="entry name" value="IGc2"/>
    <property type="match status" value="1"/>
</dbReference>
<feature type="domain" description="Ig-like" evidence="9">
    <location>
        <begin position="235"/>
        <end position="331"/>
    </location>
</feature>
<accession>A0A4W2E514</accession>
<dbReference type="PANTHER" id="PTHR12035">
    <property type="entry name" value="SIALIC ACID BINDING IMMUNOGLOBULIN-LIKE LECTIN"/>
    <property type="match status" value="1"/>
</dbReference>
<dbReference type="GO" id="GO:0005886">
    <property type="term" value="C:plasma membrane"/>
    <property type="evidence" value="ECO:0007669"/>
    <property type="project" value="TreeGrafter"/>
</dbReference>
<proteinExistence type="inferred from homology"/>
<dbReference type="PANTHER" id="PTHR12035:SF125">
    <property type="entry name" value="SIALIC ACID-BINDING IG-LIKE LECTIN 5"/>
    <property type="match status" value="1"/>
</dbReference>